<feature type="signal peptide" evidence="2">
    <location>
        <begin position="1"/>
        <end position="43"/>
    </location>
</feature>
<organism evidence="3 4">
    <name type="scientific">Acidovorax lacteus</name>
    <dbReference type="NCBI Taxonomy" id="1924988"/>
    <lineage>
        <taxon>Bacteria</taxon>
        <taxon>Pseudomonadati</taxon>
        <taxon>Pseudomonadota</taxon>
        <taxon>Betaproteobacteria</taxon>
        <taxon>Burkholderiales</taxon>
        <taxon>Comamonadaceae</taxon>
        <taxon>Acidovorax</taxon>
    </lineage>
</organism>
<comment type="caution">
    <text evidence="3">The sequence shown here is derived from an EMBL/GenBank/DDBJ whole genome shotgun (WGS) entry which is preliminary data.</text>
</comment>
<dbReference type="EMBL" id="BAABEX010000003">
    <property type="protein sequence ID" value="GAA4418379.1"/>
    <property type="molecule type" value="Genomic_DNA"/>
</dbReference>
<feature type="chain" id="PRO_5047438162" description="Pilus formation protein N-terminal domain-containing protein" evidence="2">
    <location>
        <begin position="44"/>
        <end position="170"/>
    </location>
</feature>
<accession>A0ABP8KXY9</accession>
<protein>
    <recommendedName>
        <fullName evidence="5">Pilus formation protein N-terminal domain-containing protein</fullName>
    </recommendedName>
</protein>
<evidence type="ECO:0008006" key="5">
    <source>
        <dbReference type="Google" id="ProtNLM"/>
    </source>
</evidence>
<name>A0ABP8KXY9_9BURK</name>
<reference evidence="4" key="1">
    <citation type="journal article" date="2019" name="Int. J. Syst. Evol. Microbiol.">
        <title>The Global Catalogue of Microorganisms (GCM) 10K type strain sequencing project: providing services to taxonomists for standard genome sequencing and annotation.</title>
        <authorList>
            <consortium name="The Broad Institute Genomics Platform"/>
            <consortium name="The Broad Institute Genome Sequencing Center for Infectious Disease"/>
            <person name="Wu L."/>
            <person name="Ma J."/>
        </authorList>
    </citation>
    <scope>NUCLEOTIDE SEQUENCE [LARGE SCALE GENOMIC DNA]</scope>
    <source>
        <strain evidence="4">JCM 31890</strain>
    </source>
</reference>
<keyword evidence="4" id="KW-1185">Reference proteome</keyword>
<evidence type="ECO:0000313" key="4">
    <source>
        <dbReference type="Proteomes" id="UP001501788"/>
    </source>
</evidence>
<feature type="region of interest" description="Disordered" evidence="1">
    <location>
        <begin position="138"/>
        <end position="170"/>
    </location>
</feature>
<evidence type="ECO:0000313" key="3">
    <source>
        <dbReference type="EMBL" id="GAA4418379.1"/>
    </source>
</evidence>
<evidence type="ECO:0000256" key="2">
    <source>
        <dbReference type="SAM" id="SignalP"/>
    </source>
</evidence>
<feature type="compositionally biased region" description="Basic and acidic residues" evidence="1">
    <location>
        <begin position="161"/>
        <end position="170"/>
    </location>
</feature>
<dbReference type="Proteomes" id="UP001501788">
    <property type="component" value="Unassembled WGS sequence"/>
</dbReference>
<evidence type="ECO:0000256" key="1">
    <source>
        <dbReference type="SAM" id="MobiDB-lite"/>
    </source>
</evidence>
<proteinExistence type="predicted"/>
<gene>
    <name evidence="3" type="ORF">GCM10023090_03270</name>
</gene>
<sequence length="170" mass="18022">MNTMTRCTPPTPSQALRHRLTRPLLPLGLGMAALLATTLPAQAQSGSTPLPVPMGLGGERTFPDAARRGALQIAPGPQVLLNGQVVRTAPGLRLFSPQNTLVMLHTVVGQSFRVNYVIEHATGMLLTAWILTEGEAARPRPTPAGSSPGAVMDADGVLRNYRTESDTPVR</sequence>
<keyword evidence="2" id="KW-0732">Signal</keyword>